<feature type="domain" description="MRM3-like substrate binding" evidence="5">
    <location>
        <begin position="7"/>
        <end position="59"/>
    </location>
</feature>
<sequence>MISSKDNRKLKLVRALQRRKERDETGLFACEGEDLCDAALAAGIEPLELLVAGENVEPELLAGVSTLPHPARAIGVFRRSDLPRGTRETCLALWHLADPGNVGTLIRSADAFGASVALSPGSADPLGQKALRASAGAIFRVPVVPWGDRPGRQVALDARAPEFLSDVDLTRPLTLVLGAERAGLPDDVLDACDAVASIAMPGEAESLNVAAAGAIALYEAARRSP</sequence>
<dbReference type="SUPFAM" id="SSF55315">
    <property type="entry name" value="L30e-like"/>
    <property type="match status" value="1"/>
</dbReference>
<dbReference type="GO" id="GO:0006396">
    <property type="term" value="P:RNA processing"/>
    <property type="evidence" value="ECO:0007669"/>
    <property type="project" value="InterPro"/>
</dbReference>
<dbReference type="Pfam" id="PF22435">
    <property type="entry name" value="MRM3-like_sub_bind"/>
    <property type="match status" value="1"/>
</dbReference>
<proteinExistence type="inferred from homology"/>
<protein>
    <submittedName>
        <fullName evidence="6">rRNA methylase</fullName>
    </submittedName>
</protein>
<dbReference type="InterPro" id="IPR029064">
    <property type="entry name" value="Ribosomal_eL30-like_sf"/>
</dbReference>
<dbReference type="GO" id="GO:0003723">
    <property type="term" value="F:RNA binding"/>
    <property type="evidence" value="ECO:0007669"/>
    <property type="project" value="InterPro"/>
</dbReference>
<keyword evidence="7" id="KW-1185">Reference proteome</keyword>
<dbReference type="InterPro" id="IPR053888">
    <property type="entry name" value="MRM3-like_sub_bind"/>
</dbReference>
<dbReference type="Gene3D" id="3.40.1280.10">
    <property type="match status" value="1"/>
</dbReference>
<evidence type="ECO:0000256" key="2">
    <source>
        <dbReference type="ARBA" id="ARBA00022603"/>
    </source>
</evidence>
<dbReference type="Proteomes" id="UP000254134">
    <property type="component" value="Unassembled WGS sequence"/>
</dbReference>
<dbReference type="CDD" id="cd18095">
    <property type="entry name" value="SpoU-like_rRNA-MTase"/>
    <property type="match status" value="1"/>
</dbReference>
<dbReference type="OrthoDB" id="9794400at2"/>
<evidence type="ECO:0000256" key="1">
    <source>
        <dbReference type="ARBA" id="ARBA00007228"/>
    </source>
</evidence>
<evidence type="ECO:0000259" key="4">
    <source>
        <dbReference type="Pfam" id="PF00588"/>
    </source>
</evidence>
<organism evidence="6 7">
    <name type="scientific">Gaiella occulta</name>
    <dbReference type="NCBI Taxonomy" id="1002870"/>
    <lineage>
        <taxon>Bacteria</taxon>
        <taxon>Bacillati</taxon>
        <taxon>Actinomycetota</taxon>
        <taxon>Thermoleophilia</taxon>
        <taxon>Gaiellales</taxon>
        <taxon>Gaiellaceae</taxon>
        <taxon>Gaiella</taxon>
    </lineage>
</organism>
<evidence type="ECO:0000256" key="3">
    <source>
        <dbReference type="ARBA" id="ARBA00022679"/>
    </source>
</evidence>
<dbReference type="PANTHER" id="PTHR43191:SF2">
    <property type="entry name" value="RRNA METHYLTRANSFERASE 3, MITOCHONDRIAL"/>
    <property type="match status" value="1"/>
</dbReference>
<dbReference type="InterPro" id="IPR029026">
    <property type="entry name" value="tRNA_m1G_MTases_N"/>
</dbReference>
<comment type="similarity">
    <text evidence="1">Belongs to the class IV-like SAM-binding methyltransferase superfamily. RNA methyltransferase TrmH family.</text>
</comment>
<keyword evidence="2 6" id="KW-0489">Methyltransferase</keyword>
<name>A0A7M2YT95_9ACTN</name>
<evidence type="ECO:0000313" key="6">
    <source>
        <dbReference type="EMBL" id="RDI73382.1"/>
    </source>
</evidence>
<dbReference type="PANTHER" id="PTHR43191">
    <property type="entry name" value="RRNA METHYLTRANSFERASE 3"/>
    <property type="match status" value="1"/>
</dbReference>
<dbReference type="InterPro" id="IPR029028">
    <property type="entry name" value="Alpha/beta_knot_MTases"/>
</dbReference>
<evidence type="ECO:0000313" key="7">
    <source>
        <dbReference type="Proteomes" id="UP000254134"/>
    </source>
</evidence>
<comment type="caution">
    <text evidence="6">The sequence shown here is derived from an EMBL/GenBank/DDBJ whole genome shotgun (WGS) entry which is preliminary data.</text>
</comment>
<dbReference type="EMBL" id="QQZY01000010">
    <property type="protein sequence ID" value="RDI73382.1"/>
    <property type="molecule type" value="Genomic_DNA"/>
</dbReference>
<dbReference type="GO" id="GO:0032259">
    <property type="term" value="P:methylation"/>
    <property type="evidence" value="ECO:0007669"/>
    <property type="project" value="UniProtKB-KW"/>
</dbReference>
<reference evidence="7" key="2">
    <citation type="journal article" date="2019" name="MicrobiologyOpen">
        <title>High-quality draft genome sequence of Gaiella occulta isolated from a 150 meter deep mineral water borehole and comparison with the genome sequences of other deep-branching lineages of the phylum Actinobacteria.</title>
        <authorList>
            <person name="Severino R."/>
            <person name="Froufe H.J.C."/>
            <person name="Barroso C."/>
            <person name="Albuquerque L."/>
            <person name="Lobo-da-Cunha A."/>
            <person name="da Costa M.S."/>
            <person name="Egas C."/>
        </authorList>
    </citation>
    <scope>NUCLEOTIDE SEQUENCE [LARGE SCALE GENOMIC DNA]</scope>
    <source>
        <strain evidence="7">F2-233</strain>
    </source>
</reference>
<evidence type="ECO:0000259" key="5">
    <source>
        <dbReference type="Pfam" id="PF22435"/>
    </source>
</evidence>
<dbReference type="GO" id="GO:0008173">
    <property type="term" value="F:RNA methyltransferase activity"/>
    <property type="evidence" value="ECO:0007669"/>
    <property type="project" value="InterPro"/>
</dbReference>
<dbReference type="AlphaFoldDB" id="A0A7M2YT95"/>
<reference evidence="6 7" key="1">
    <citation type="submission" date="2018-07" db="EMBL/GenBank/DDBJ databases">
        <title>High-quality-draft genome sequence of Gaiella occulta.</title>
        <authorList>
            <person name="Severino R."/>
            <person name="Froufe H.J.C."/>
            <person name="Rainey F.A."/>
            <person name="Barroso C."/>
            <person name="Albuquerque L."/>
            <person name="Lobo-Da-Cunha A."/>
            <person name="Da Costa M.S."/>
            <person name="Egas C."/>
        </authorList>
    </citation>
    <scope>NUCLEOTIDE SEQUENCE [LARGE SCALE GENOMIC DNA]</scope>
    <source>
        <strain evidence="6 7">F2-233</strain>
    </source>
</reference>
<accession>A0A7M2YT95</accession>
<dbReference type="InterPro" id="IPR051259">
    <property type="entry name" value="rRNA_Methyltransferase"/>
</dbReference>
<dbReference type="RefSeq" id="WP_114797363.1">
    <property type="nucleotide sequence ID" value="NZ_QQZY01000010.1"/>
</dbReference>
<dbReference type="SUPFAM" id="SSF75217">
    <property type="entry name" value="alpha/beta knot"/>
    <property type="match status" value="1"/>
</dbReference>
<dbReference type="Gene3D" id="3.30.1330.30">
    <property type="match status" value="1"/>
</dbReference>
<dbReference type="Pfam" id="PF00588">
    <property type="entry name" value="SpoU_methylase"/>
    <property type="match status" value="1"/>
</dbReference>
<gene>
    <name evidence="6" type="ORF">Gocc_2982</name>
</gene>
<keyword evidence="3" id="KW-0808">Transferase</keyword>
<feature type="domain" description="tRNA/rRNA methyltransferase SpoU type" evidence="4">
    <location>
        <begin position="90"/>
        <end position="218"/>
    </location>
</feature>
<dbReference type="InterPro" id="IPR001537">
    <property type="entry name" value="SpoU_MeTrfase"/>
</dbReference>